<name>A0A916VJI4_9GAMM</name>
<sequence length="79" mass="8599">MSIETHILDVNRNLVACYNQLLSIVPEPAAKAAKLFNAEGINMSLSPFKSGDAPKSGIGGFSFSAYRLDQICHKIKDMN</sequence>
<dbReference type="Proteomes" id="UP000627715">
    <property type="component" value="Unassembled WGS sequence"/>
</dbReference>
<gene>
    <name evidence="1" type="ORF">GCM10011403_26160</name>
</gene>
<dbReference type="OrthoDB" id="69012at2"/>
<organism evidence="1 2">
    <name type="scientific">Pseudohongiella nitratireducens</name>
    <dbReference type="NCBI Taxonomy" id="1768907"/>
    <lineage>
        <taxon>Bacteria</taxon>
        <taxon>Pseudomonadati</taxon>
        <taxon>Pseudomonadota</taxon>
        <taxon>Gammaproteobacteria</taxon>
        <taxon>Pseudomonadales</taxon>
        <taxon>Pseudohongiellaceae</taxon>
        <taxon>Pseudohongiella</taxon>
    </lineage>
</organism>
<dbReference type="EMBL" id="BMIY01000012">
    <property type="protein sequence ID" value="GFZ81594.1"/>
    <property type="molecule type" value="Genomic_DNA"/>
</dbReference>
<comment type="caution">
    <text evidence="1">The sequence shown here is derived from an EMBL/GenBank/DDBJ whole genome shotgun (WGS) entry which is preliminary data.</text>
</comment>
<dbReference type="AlphaFoldDB" id="A0A916VJI4"/>
<evidence type="ECO:0000313" key="2">
    <source>
        <dbReference type="Proteomes" id="UP000627715"/>
    </source>
</evidence>
<keyword evidence="2" id="KW-1185">Reference proteome</keyword>
<evidence type="ECO:0000313" key="1">
    <source>
        <dbReference type="EMBL" id="GFZ81594.1"/>
    </source>
</evidence>
<protein>
    <submittedName>
        <fullName evidence="1">Uncharacterized protein</fullName>
    </submittedName>
</protein>
<reference evidence="1" key="2">
    <citation type="submission" date="2020-09" db="EMBL/GenBank/DDBJ databases">
        <authorList>
            <person name="Sun Q."/>
            <person name="Zhou Y."/>
        </authorList>
    </citation>
    <scope>NUCLEOTIDE SEQUENCE</scope>
    <source>
        <strain evidence="1">CGMCC 1.15425</strain>
    </source>
</reference>
<proteinExistence type="predicted"/>
<dbReference type="RefSeq" id="WP_068810230.1">
    <property type="nucleotide sequence ID" value="NZ_BMIY01000012.1"/>
</dbReference>
<accession>A0A916VJI4</accession>
<reference evidence="1" key="1">
    <citation type="journal article" date="2014" name="Int. J. Syst. Evol. Microbiol.">
        <title>Complete genome sequence of Corynebacterium casei LMG S-19264T (=DSM 44701T), isolated from a smear-ripened cheese.</title>
        <authorList>
            <consortium name="US DOE Joint Genome Institute (JGI-PGF)"/>
            <person name="Walter F."/>
            <person name="Albersmeier A."/>
            <person name="Kalinowski J."/>
            <person name="Ruckert C."/>
        </authorList>
    </citation>
    <scope>NUCLEOTIDE SEQUENCE</scope>
    <source>
        <strain evidence="1">CGMCC 1.15425</strain>
    </source>
</reference>